<organism evidence="1">
    <name type="scientific">marine sediment metagenome</name>
    <dbReference type="NCBI Taxonomy" id="412755"/>
    <lineage>
        <taxon>unclassified sequences</taxon>
        <taxon>metagenomes</taxon>
        <taxon>ecological metagenomes</taxon>
    </lineage>
</organism>
<gene>
    <name evidence="1" type="ORF">S01H4_20696</name>
</gene>
<dbReference type="AlphaFoldDB" id="X0ZBL4"/>
<dbReference type="EMBL" id="BART01009324">
    <property type="protein sequence ID" value="GAG66584.1"/>
    <property type="molecule type" value="Genomic_DNA"/>
</dbReference>
<evidence type="ECO:0000313" key="1">
    <source>
        <dbReference type="EMBL" id="GAG66584.1"/>
    </source>
</evidence>
<sequence>TLISDPDINIGLIRLILKRSGDELKDILNEFLAESPEMMDSGLDLSDLDELTPD</sequence>
<reference evidence="1" key="1">
    <citation type="journal article" date="2014" name="Front. Microbiol.">
        <title>High frequency of phylogenetically diverse reductive dehalogenase-homologous genes in deep subseafloor sedimentary metagenomes.</title>
        <authorList>
            <person name="Kawai M."/>
            <person name="Futagami T."/>
            <person name="Toyoda A."/>
            <person name="Takaki Y."/>
            <person name="Nishi S."/>
            <person name="Hori S."/>
            <person name="Arai W."/>
            <person name="Tsubouchi T."/>
            <person name="Morono Y."/>
            <person name="Uchiyama I."/>
            <person name="Ito T."/>
            <person name="Fujiyama A."/>
            <person name="Inagaki F."/>
            <person name="Takami H."/>
        </authorList>
    </citation>
    <scope>NUCLEOTIDE SEQUENCE</scope>
    <source>
        <strain evidence="1">Expedition CK06-06</strain>
    </source>
</reference>
<protein>
    <submittedName>
        <fullName evidence="1">Uncharacterized protein</fullName>
    </submittedName>
</protein>
<name>X0ZBL4_9ZZZZ</name>
<proteinExistence type="predicted"/>
<comment type="caution">
    <text evidence="1">The sequence shown here is derived from an EMBL/GenBank/DDBJ whole genome shotgun (WGS) entry which is preliminary data.</text>
</comment>
<feature type="non-terminal residue" evidence="1">
    <location>
        <position position="1"/>
    </location>
</feature>
<accession>X0ZBL4</accession>